<dbReference type="SUPFAM" id="SSF51316">
    <property type="entry name" value="Mss4-like"/>
    <property type="match status" value="1"/>
</dbReference>
<evidence type="ECO:0000256" key="3">
    <source>
        <dbReference type="ARBA" id="ARBA00022833"/>
    </source>
</evidence>
<organism evidence="6 7">
    <name type="scientific">Thermothielavioides terrestris</name>
    <dbReference type="NCBI Taxonomy" id="2587410"/>
    <lineage>
        <taxon>Eukaryota</taxon>
        <taxon>Fungi</taxon>
        <taxon>Dikarya</taxon>
        <taxon>Ascomycota</taxon>
        <taxon>Pezizomycotina</taxon>
        <taxon>Sordariomycetes</taxon>
        <taxon>Sordariomycetidae</taxon>
        <taxon>Sordariales</taxon>
        <taxon>Chaetomiaceae</taxon>
        <taxon>Thermothielavioides</taxon>
    </lineage>
</organism>
<dbReference type="AlphaFoldDB" id="A0A446BCS4"/>
<dbReference type="PANTHER" id="PTHR33337">
    <property type="entry name" value="GFA DOMAIN-CONTAINING PROTEIN"/>
    <property type="match status" value="1"/>
</dbReference>
<dbReference type="Pfam" id="PF04828">
    <property type="entry name" value="GFA"/>
    <property type="match status" value="1"/>
</dbReference>
<keyword evidence="3" id="KW-0862">Zinc</keyword>
<comment type="similarity">
    <text evidence="1">Belongs to the Gfa family.</text>
</comment>
<dbReference type="GO" id="GO:0046872">
    <property type="term" value="F:metal ion binding"/>
    <property type="evidence" value="ECO:0007669"/>
    <property type="project" value="UniProtKB-KW"/>
</dbReference>
<evidence type="ECO:0000313" key="6">
    <source>
        <dbReference type="EMBL" id="SPQ20263.1"/>
    </source>
</evidence>
<reference evidence="6 7" key="1">
    <citation type="submission" date="2018-04" db="EMBL/GenBank/DDBJ databases">
        <authorList>
            <person name="Huttner S."/>
            <person name="Dainat J."/>
        </authorList>
    </citation>
    <scope>NUCLEOTIDE SEQUENCE [LARGE SCALE GENOMIC DNA]</scope>
</reference>
<evidence type="ECO:0000256" key="1">
    <source>
        <dbReference type="ARBA" id="ARBA00005495"/>
    </source>
</evidence>
<keyword evidence="2" id="KW-0479">Metal-binding</keyword>
<evidence type="ECO:0000256" key="2">
    <source>
        <dbReference type="ARBA" id="ARBA00022723"/>
    </source>
</evidence>
<sequence>MPDATATATDAPSPAGLPVSCLCGHIRLTTPSRTPMGMAFCHCTACRKQSGSAFGASVYFPTDAVFGALPAETRERLAVFEHPTDSGGTMRCFFCPRCGVRIFNAAVLPDGRTLRPGVAFKAGVIDEGLDWQAEGWKHIWTKSAVVKLQEGWECFEKGAPPPPIPPKEEGQ</sequence>
<dbReference type="InterPro" id="IPR011057">
    <property type="entry name" value="Mss4-like_sf"/>
</dbReference>
<dbReference type="GO" id="GO:0016846">
    <property type="term" value="F:carbon-sulfur lyase activity"/>
    <property type="evidence" value="ECO:0007669"/>
    <property type="project" value="InterPro"/>
</dbReference>
<proteinExistence type="inferred from homology"/>
<keyword evidence="4" id="KW-0456">Lyase</keyword>
<dbReference type="PROSITE" id="PS51891">
    <property type="entry name" value="CENP_V_GFA"/>
    <property type="match status" value="1"/>
</dbReference>
<dbReference type="PANTHER" id="PTHR33337:SF3">
    <property type="entry name" value="CENP-V_GFA DOMAIN-CONTAINING PROTEIN"/>
    <property type="match status" value="1"/>
</dbReference>
<evidence type="ECO:0000313" key="7">
    <source>
        <dbReference type="Proteomes" id="UP000289323"/>
    </source>
</evidence>
<evidence type="ECO:0000256" key="4">
    <source>
        <dbReference type="ARBA" id="ARBA00023239"/>
    </source>
</evidence>
<dbReference type="InterPro" id="IPR006913">
    <property type="entry name" value="CENP-V/GFA"/>
</dbReference>
<gene>
    <name evidence="6" type="ORF">TT172_LOCUS2682</name>
</gene>
<feature type="domain" description="CENP-V/GFA" evidence="5">
    <location>
        <begin position="14"/>
        <end position="137"/>
    </location>
</feature>
<name>A0A446BCS4_9PEZI</name>
<dbReference type="EMBL" id="OUUZ01000003">
    <property type="protein sequence ID" value="SPQ20263.1"/>
    <property type="molecule type" value="Genomic_DNA"/>
</dbReference>
<protein>
    <submittedName>
        <fullName evidence="6">187f7908-0e90-4c4b-a282-1947fb2936ae</fullName>
    </submittedName>
</protein>
<dbReference type="Gene3D" id="3.90.1590.10">
    <property type="entry name" value="glutathione-dependent formaldehyde- activating enzyme (gfa)"/>
    <property type="match status" value="1"/>
</dbReference>
<evidence type="ECO:0000259" key="5">
    <source>
        <dbReference type="PROSITE" id="PS51891"/>
    </source>
</evidence>
<dbReference type="Proteomes" id="UP000289323">
    <property type="component" value="Unassembled WGS sequence"/>
</dbReference>
<accession>A0A446BCS4</accession>